<reference evidence="1 2" key="1">
    <citation type="submission" date="2018-08" db="EMBL/GenBank/DDBJ databases">
        <title>Recombination of ecologically and evolutionarily significant loci maintains genetic cohesion in the Pseudomonas syringae species complex.</title>
        <authorList>
            <person name="Dillon M."/>
            <person name="Thakur S."/>
            <person name="Almeida R.N.D."/>
            <person name="Weir B.S."/>
            <person name="Guttman D.S."/>
        </authorList>
    </citation>
    <scope>NUCLEOTIDE SEQUENCE [LARGE SCALE GENOMIC DNA]</scope>
    <source>
        <strain evidence="1 2">ICMP 3934</strain>
    </source>
</reference>
<dbReference type="Proteomes" id="UP000282636">
    <property type="component" value="Unassembled WGS sequence"/>
</dbReference>
<dbReference type="AlphaFoldDB" id="A0A3M5N2Z4"/>
<sequence length="77" mass="8458">MPESPKIPAVNITRCGSRLLLLSDTVFRTYLADQSSLFCLAASLPENNCLASIRTSTCNDLHSKRPRPAINPGRKTQ</sequence>
<evidence type="ECO:0000313" key="2">
    <source>
        <dbReference type="Proteomes" id="UP000282636"/>
    </source>
</evidence>
<dbReference type="EMBL" id="RBTL01000198">
    <property type="protein sequence ID" value="RMT65873.1"/>
    <property type="molecule type" value="Genomic_DNA"/>
</dbReference>
<organism evidence="1 2">
    <name type="scientific">Pseudomonas syringae pv. theae</name>
    <dbReference type="NCBI Taxonomy" id="103985"/>
    <lineage>
        <taxon>Bacteria</taxon>
        <taxon>Pseudomonadati</taxon>
        <taxon>Pseudomonadota</taxon>
        <taxon>Gammaproteobacteria</taxon>
        <taxon>Pseudomonadales</taxon>
        <taxon>Pseudomonadaceae</taxon>
        <taxon>Pseudomonas</taxon>
        <taxon>Pseudomonas syringae</taxon>
    </lineage>
</organism>
<name>A0A3M5N2Z4_PSESX</name>
<protein>
    <submittedName>
        <fullName evidence="1">Uncharacterized protein</fullName>
    </submittedName>
</protein>
<evidence type="ECO:0000313" key="1">
    <source>
        <dbReference type="EMBL" id="RMT65873.1"/>
    </source>
</evidence>
<proteinExistence type="predicted"/>
<comment type="caution">
    <text evidence="1">The sequence shown here is derived from an EMBL/GenBank/DDBJ whole genome shotgun (WGS) entry which is preliminary data.</text>
</comment>
<gene>
    <name evidence="1" type="ORF">ALP44_200037</name>
</gene>
<accession>A0A3M5N2Z4</accession>